<protein>
    <submittedName>
        <fullName evidence="5 7">Epidermal retinal dehydrogenase 2</fullName>
    </submittedName>
</protein>
<evidence type="ECO:0000313" key="7">
    <source>
        <dbReference type="WBParaSite" id="EgrG_000992500"/>
    </source>
</evidence>
<dbReference type="InterPro" id="IPR020904">
    <property type="entry name" value="Sc_DH/Rdtase_CS"/>
</dbReference>
<gene>
    <name evidence="5" type="ORF">EgrG_000992500</name>
</gene>
<dbReference type="Gene3D" id="3.40.50.720">
    <property type="entry name" value="NAD(P)-binding Rossmann-like Domain"/>
    <property type="match status" value="1"/>
</dbReference>
<evidence type="ECO:0000256" key="3">
    <source>
        <dbReference type="RuleBase" id="RU000363"/>
    </source>
</evidence>
<accession>A0A068WHP1</accession>
<name>A0A068WHP1_ECHGR</name>
<keyword evidence="4" id="KW-0472">Membrane</keyword>
<dbReference type="AlphaFoldDB" id="A0A068WHP1"/>
<evidence type="ECO:0000256" key="2">
    <source>
        <dbReference type="ARBA" id="ARBA00023002"/>
    </source>
</evidence>
<evidence type="ECO:0000256" key="4">
    <source>
        <dbReference type="SAM" id="Phobius"/>
    </source>
</evidence>
<evidence type="ECO:0000313" key="6">
    <source>
        <dbReference type="Proteomes" id="UP000492820"/>
    </source>
</evidence>
<reference evidence="5" key="2">
    <citation type="submission" date="2014-06" db="EMBL/GenBank/DDBJ databases">
        <authorList>
            <person name="Aslett M."/>
        </authorList>
    </citation>
    <scope>NUCLEOTIDE SEQUENCE</scope>
</reference>
<keyword evidence="2" id="KW-0560">Oxidoreductase</keyword>
<dbReference type="PANTHER" id="PTHR24322">
    <property type="entry name" value="PKSB"/>
    <property type="match status" value="1"/>
</dbReference>
<evidence type="ECO:0000313" key="5">
    <source>
        <dbReference type="EMBL" id="CDS17189.1"/>
    </source>
</evidence>
<dbReference type="CDD" id="cd05339">
    <property type="entry name" value="17beta-HSDXI-like_SDR_c"/>
    <property type="match status" value="1"/>
</dbReference>
<dbReference type="WBParaSite" id="EgrG_000992500">
    <property type="protein sequence ID" value="EgrG_000992500"/>
    <property type="gene ID" value="EgrG_000992500"/>
</dbReference>
<dbReference type="InterPro" id="IPR002347">
    <property type="entry name" value="SDR_fam"/>
</dbReference>
<dbReference type="OrthoDB" id="6251714at2759"/>
<keyword evidence="4" id="KW-1133">Transmembrane helix</keyword>
<reference evidence="5 6" key="1">
    <citation type="journal article" date="2013" name="Nature">
        <title>The genomes of four tapeworm species reveal adaptations to parasitism.</title>
        <authorList>
            <person name="Tsai I.J."/>
            <person name="Zarowiecki M."/>
            <person name="Holroyd N."/>
            <person name="Garciarrubio A."/>
            <person name="Sanchez-Flores A."/>
            <person name="Brooks K.L."/>
            <person name="Tracey A."/>
            <person name="Bobes R.J."/>
            <person name="Fragoso G."/>
            <person name="Sciutto E."/>
            <person name="Aslett M."/>
            <person name="Beasley H."/>
            <person name="Bennett H.M."/>
            <person name="Cai J."/>
            <person name="Camicia F."/>
            <person name="Clark R."/>
            <person name="Cucher M."/>
            <person name="De Silva N."/>
            <person name="Day T.A."/>
            <person name="Deplazes P."/>
            <person name="Estrada K."/>
            <person name="Fernandez C."/>
            <person name="Holland P.W."/>
            <person name="Hou J."/>
            <person name="Hu S."/>
            <person name="Huckvale T."/>
            <person name="Hung S.S."/>
            <person name="Kamenetzky L."/>
            <person name="Keane J.A."/>
            <person name="Kiss F."/>
            <person name="Koziol U."/>
            <person name="Lambert O."/>
            <person name="Liu K."/>
            <person name="Luo X."/>
            <person name="Luo Y."/>
            <person name="Macchiaroli N."/>
            <person name="Nichol S."/>
            <person name="Paps J."/>
            <person name="Parkinson J."/>
            <person name="Pouchkina-Stantcheva N."/>
            <person name="Riddiford N."/>
            <person name="Rosenzvit M."/>
            <person name="Salinas G."/>
            <person name="Wasmuth J.D."/>
            <person name="Zamanian M."/>
            <person name="Zheng Y."/>
            <person name="Cai X."/>
            <person name="Soberon X."/>
            <person name="Olson P.D."/>
            <person name="Laclette J.P."/>
            <person name="Brehm K."/>
            <person name="Berriman M."/>
            <person name="Garciarrubio A."/>
            <person name="Bobes R.J."/>
            <person name="Fragoso G."/>
            <person name="Sanchez-Flores A."/>
            <person name="Estrada K."/>
            <person name="Cevallos M.A."/>
            <person name="Morett E."/>
            <person name="Gonzalez V."/>
            <person name="Portillo T."/>
            <person name="Ochoa-Leyva A."/>
            <person name="Jose M.V."/>
            <person name="Sciutto E."/>
            <person name="Landa A."/>
            <person name="Jimenez L."/>
            <person name="Valdes V."/>
            <person name="Carrero J.C."/>
            <person name="Larralde C."/>
            <person name="Morales-Montor J."/>
            <person name="Limon-Lason J."/>
            <person name="Soberon X."/>
            <person name="Laclette J.P."/>
        </authorList>
    </citation>
    <scope>NUCLEOTIDE SEQUENCE [LARGE SCALE GENOMIC DNA]</scope>
</reference>
<keyword evidence="4" id="KW-0812">Transmembrane</keyword>
<organism evidence="5">
    <name type="scientific">Echinococcus granulosus</name>
    <name type="common">Hydatid tapeworm</name>
    <dbReference type="NCBI Taxonomy" id="6210"/>
    <lineage>
        <taxon>Eukaryota</taxon>
        <taxon>Metazoa</taxon>
        <taxon>Spiralia</taxon>
        <taxon>Lophotrochozoa</taxon>
        <taxon>Platyhelminthes</taxon>
        <taxon>Cestoda</taxon>
        <taxon>Eucestoda</taxon>
        <taxon>Cyclophyllidea</taxon>
        <taxon>Taeniidae</taxon>
        <taxon>Echinococcus</taxon>
        <taxon>Echinococcus granulosus group</taxon>
    </lineage>
</organism>
<dbReference type="Pfam" id="PF00106">
    <property type="entry name" value="adh_short"/>
    <property type="match status" value="2"/>
</dbReference>
<reference evidence="7" key="3">
    <citation type="submission" date="2020-10" db="UniProtKB">
        <authorList>
            <consortium name="WormBaseParasite"/>
        </authorList>
    </citation>
    <scope>IDENTIFICATION</scope>
</reference>
<feature type="transmembrane region" description="Helical" evidence="4">
    <location>
        <begin position="33"/>
        <end position="51"/>
    </location>
</feature>
<dbReference type="PANTHER" id="PTHR24322:SF736">
    <property type="entry name" value="RETINOL DEHYDROGENASE 10"/>
    <property type="match status" value="1"/>
</dbReference>
<sequence length="330" mass="36727">MLYALIALSVLGCVAFLARKYLLRKPADLSKDLILITGAASGIGRLLAILLSKYCDRIIALDKDIVGLEETASRVSKQHNVSLVCYECDVSNRNAIKRCAAGIRRDHGRVTMLINNAAIVNGNFLLDIPSAKVEKLIQVNFLAPFYLVKEFLPGMLGSAYKTAMERIPQSLRVIPEVSNTERCFDNPAKGHLVFLSSVASQTLCPGLSDYCASKAGLSAMAETLRLEMEALEMSKSIAVTDIRPFLIDTGMFEGFDSRLPVLPILEPEKVAKRIVKAIRYRERTVYIPWITWFIPLVHRILPYPVLVILFKISGALDGMRSFKRANKKHD</sequence>
<dbReference type="PROSITE" id="PS00061">
    <property type="entry name" value="ADH_SHORT"/>
    <property type="match status" value="1"/>
</dbReference>
<evidence type="ECO:0000256" key="1">
    <source>
        <dbReference type="ARBA" id="ARBA00006484"/>
    </source>
</evidence>
<dbReference type="EMBL" id="LK028577">
    <property type="protein sequence ID" value="CDS17189.1"/>
    <property type="molecule type" value="Genomic_DNA"/>
</dbReference>
<dbReference type="Proteomes" id="UP000492820">
    <property type="component" value="Unassembled WGS sequence"/>
</dbReference>
<dbReference type="GO" id="GO:0016616">
    <property type="term" value="F:oxidoreductase activity, acting on the CH-OH group of donors, NAD or NADP as acceptor"/>
    <property type="evidence" value="ECO:0007669"/>
    <property type="project" value="TreeGrafter"/>
</dbReference>
<dbReference type="PRINTS" id="PR00081">
    <property type="entry name" value="GDHRDH"/>
</dbReference>
<comment type="similarity">
    <text evidence="1 3">Belongs to the short-chain dehydrogenases/reductases (SDR) family.</text>
</comment>
<proteinExistence type="inferred from homology"/>
<dbReference type="SUPFAM" id="SSF51735">
    <property type="entry name" value="NAD(P)-binding Rossmann-fold domains"/>
    <property type="match status" value="1"/>
</dbReference>
<feature type="transmembrane region" description="Helical" evidence="4">
    <location>
        <begin position="286"/>
        <end position="310"/>
    </location>
</feature>
<dbReference type="PRINTS" id="PR00080">
    <property type="entry name" value="SDRFAMILY"/>
</dbReference>
<dbReference type="InterPro" id="IPR036291">
    <property type="entry name" value="NAD(P)-bd_dom_sf"/>
</dbReference>